<evidence type="ECO:0000313" key="1">
    <source>
        <dbReference type="EMBL" id="OUR96297.1"/>
    </source>
</evidence>
<dbReference type="Proteomes" id="UP000196531">
    <property type="component" value="Unassembled WGS sequence"/>
</dbReference>
<dbReference type="PROSITE" id="PS51257">
    <property type="entry name" value="PROKAR_LIPOPROTEIN"/>
    <property type="match status" value="1"/>
</dbReference>
<evidence type="ECO:0000313" key="2">
    <source>
        <dbReference type="Proteomes" id="UP000196531"/>
    </source>
</evidence>
<sequence>MKKIIVLISLLFLMACQKEEVKTQSVQKSDKYDFAKKVNSHSQKLTDDFSDLKKKEDEACDTEEEITKKLAKPKQEVFQLQGGDSGCDVEGEEKSH</sequence>
<evidence type="ECO:0008006" key="3">
    <source>
        <dbReference type="Google" id="ProtNLM"/>
    </source>
</evidence>
<organism evidence="1 2">
    <name type="scientific">Halobacteriovorax marinus</name>
    <dbReference type="NCBI Taxonomy" id="97084"/>
    <lineage>
        <taxon>Bacteria</taxon>
        <taxon>Pseudomonadati</taxon>
        <taxon>Bdellovibrionota</taxon>
        <taxon>Bacteriovoracia</taxon>
        <taxon>Bacteriovoracales</taxon>
        <taxon>Halobacteriovoraceae</taxon>
        <taxon>Halobacteriovorax</taxon>
    </lineage>
</organism>
<gene>
    <name evidence="1" type="ORF">A9Q84_08035</name>
</gene>
<dbReference type="AlphaFoldDB" id="A0A1Y5F5Z0"/>
<reference evidence="2" key="1">
    <citation type="journal article" date="2017" name="Proc. Natl. Acad. Sci. U.S.A.">
        <title>Simulation of Deepwater Horizon oil plume reveals substrate specialization within a complex community of hydrocarbon-degraders.</title>
        <authorList>
            <person name="Hu P."/>
            <person name="Dubinsky E.A."/>
            <person name="Probst A.J."/>
            <person name="Wang J."/>
            <person name="Sieber C.M.K."/>
            <person name="Tom L.M."/>
            <person name="Gardinali P."/>
            <person name="Banfield J.F."/>
            <person name="Atlas R.M."/>
            <person name="Andersen G.L."/>
        </authorList>
    </citation>
    <scope>NUCLEOTIDE SEQUENCE [LARGE SCALE GENOMIC DNA]</scope>
</reference>
<comment type="caution">
    <text evidence="1">The sequence shown here is derived from an EMBL/GenBank/DDBJ whole genome shotgun (WGS) entry which is preliminary data.</text>
</comment>
<protein>
    <recommendedName>
        <fullName evidence="3">Lipoprotein</fullName>
    </recommendedName>
</protein>
<dbReference type="EMBL" id="MAAO01000006">
    <property type="protein sequence ID" value="OUR96297.1"/>
    <property type="molecule type" value="Genomic_DNA"/>
</dbReference>
<accession>A0A1Y5F5Z0</accession>
<name>A0A1Y5F5Z0_9BACT</name>
<proteinExistence type="predicted"/>